<dbReference type="Gene3D" id="3.80.10.10">
    <property type="entry name" value="Ribonuclease Inhibitor"/>
    <property type="match status" value="5"/>
</dbReference>
<dbReference type="InParanoid" id="A0A2P6NZC9"/>
<feature type="signal peptide" evidence="13">
    <location>
        <begin position="1"/>
        <end position="33"/>
    </location>
</feature>
<dbReference type="InterPro" id="IPR008266">
    <property type="entry name" value="Tyr_kinase_AS"/>
</dbReference>
<dbReference type="PROSITE" id="PS50011">
    <property type="entry name" value="PROTEIN_KINASE_DOM"/>
    <property type="match status" value="1"/>
</dbReference>
<dbReference type="SMART" id="SM00219">
    <property type="entry name" value="TyrKc"/>
    <property type="match status" value="1"/>
</dbReference>
<dbReference type="InterPro" id="IPR032675">
    <property type="entry name" value="LRR_dom_sf"/>
</dbReference>
<reference evidence="15 16" key="1">
    <citation type="journal article" date="2018" name="Genome Biol. Evol.">
        <title>Multiple Roots of Fruiting Body Formation in Amoebozoa.</title>
        <authorList>
            <person name="Hillmann F."/>
            <person name="Forbes G."/>
            <person name="Novohradska S."/>
            <person name="Ferling I."/>
            <person name="Riege K."/>
            <person name="Groth M."/>
            <person name="Westermann M."/>
            <person name="Marz M."/>
            <person name="Spaller T."/>
            <person name="Winckler T."/>
            <person name="Schaap P."/>
            <person name="Glockner G."/>
        </authorList>
    </citation>
    <scope>NUCLEOTIDE SEQUENCE [LARGE SCALE GENOMIC DNA]</scope>
    <source>
        <strain evidence="15 16">Jena</strain>
    </source>
</reference>
<feature type="compositionally biased region" description="Polar residues" evidence="11">
    <location>
        <begin position="1252"/>
        <end position="1265"/>
    </location>
</feature>
<comment type="subcellular location">
    <subcellularLocation>
        <location evidence="1">Membrane</location>
        <topology evidence="1">Single-pass membrane protein</topology>
    </subcellularLocation>
</comment>
<gene>
    <name evidence="15" type="ORF">PROFUN_02197</name>
</gene>
<dbReference type="PROSITE" id="PS00107">
    <property type="entry name" value="PROTEIN_KINASE_ATP"/>
    <property type="match status" value="1"/>
</dbReference>
<keyword evidence="2" id="KW-0433">Leucine-rich repeat</keyword>
<dbReference type="InterPro" id="IPR001611">
    <property type="entry name" value="Leu-rich_rpt"/>
</dbReference>
<keyword evidence="16" id="KW-1185">Reference proteome</keyword>
<dbReference type="Gene3D" id="1.10.510.10">
    <property type="entry name" value="Transferase(Phosphotransferase) domain 1"/>
    <property type="match status" value="1"/>
</dbReference>
<keyword evidence="10" id="KW-0547">Nucleotide-binding</keyword>
<feature type="binding site" evidence="10">
    <location>
        <position position="997"/>
    </location>
    <ligand>
        <name>ATP</name>
        <dbReference type="ChEBI" id="CHEBI:30616"/>
    </ligand>
</feature>
<dbReference type="GO" id="GO:0016020">
    <property type="term" value="C:membrane"/>
    <property type="evidence" value="ECO:0007669"/>
    <property type="project" value="UniProtKB-SubCell"/>
</dbReference>
<evidence type="ECO:0000256" key="13">
    <source>
        <dbReference type="SAM" id="SignalP"/>
    </source>
</evidence>
<name>A0A2P6NZC9_9EUKA</name>
<evidence type="ECO:0000256" key="8">
    <source>
        <dbReference type="ARBA" id="ARBA00023170"/>
    </source>
</evidence>
<evidence type="ECO:0000256" key="9">
    <source>
        <dbReference type="ARBA" id="ARBA00023180"/>
    </source>
</evidence>
<dbReference type="GO" id="GO:0005524">
    <property type="term" value="F:ATP binding"/>
    <property type="evidence" value="ECO:0007669"/>
    <property type="project" value="UniProtKB-UniRule"/>
</dbReference>
<dbReference type="GO" id="GO:0004713">
    <property type="term" value="F:protein tyrosine kinase activity"/>
    <property type="evidence" value="ECO:0007669"/>
    <property type="project" value="InterPro"/>
</dbReference>
<keyword evidence="8" id="KW-0675">Receptor</keyword>
<dbReference type="InterPro" id="IPR000719">
    <property type="entry name" value="Prot_kinase_dom"/>
</dbReference>
<evidence type="ECO:0000259" key="14">
    <source>
        <dbReference type="PROSITE" id="PS50011"/>
    </source>
</evidence>
<evidence type="ECO:0000256" key="5">
    <source>
        <dbReference type="ARBA" id="ARBA00022737"/>
    </source>
</evidence>
<keyword evidence="3 12" id="KW-0812">Transmembrane</keyword>
<feature type="region of interest" description="Disordered" evidence="11">
    <location>
        <begin position="1289"/>
        <end position="1310"/>
    </location>
</feature>
<dbReference type="PROSITE" id="PS51450">
    <property type="entry name" value="LRR"/>
    <property type="match status" value="1"/>
</dbReference>
<dbReference type="EMBL" id="MDYQ01000004">
    <property type="protein sequence ID" value="PRP89323.1"/>
    <property type="molecule type" value="Genomic_DNA"/>
</dbReference>
<dbReference type="PRINTS" id="PR00109">
    <property type="entry name" value="TYRKINASE"/>
</dbReference>
<comment type="caution">
    <text evidence="15">The sequence shown here is derived from an EMBL/GenBank/DDBJ whole genome shotgun (WGS) entry which is preliminary data.</text>
</comment>
<feature type="compositionally biased region" description="Basic and acidic residues" evidence="11">
    <location>
        <begin position="1300"/>
        <end position="1310"/>
    </location>
</feature>
<keyword evidence="6 12" id="KW-1133">Transmembrane helix</keyword>
<dbReference type="Pfam" id="PF13855">
    <property type="entry name" value="LRR_8"/>
    <property type="match status" value="2"/>
</dbReference>
<keyword evidence="4 13" id="KW-0732">Signal</keyword>
<evidence type="ECO:0000256" key="7">
    <source>
        <dbReference type="ARBA" id="ARBA00023136"/>
    </source>
</evidence>
<dbReference type="Pfam" id="PF13516">
    <property type="entry name" value="LRR_6"/>
    <property type="match status" value="1"/>
</dbReference>
<feature type="domain" description="Protein kinase" evidence="14">
    <location>
        <begin position="970"/>
        <end position="1232"/>
    </location>
</feature>
<keyword evidence="9" id="KW-0325">Glycoprotein</keyword>
<dbReference type="SMART" id="SM00369">
    <property type="entry name" value="LRR_TYP"/>
    <property type="match status" value="8"/>
</dbReference>
<dbReference type="PANTHER" id="PTHR27000">
    <property type="entry name" value="LEUCINE-RICH REPEAT RECEPTOR-LIKE PROTEIN KINASE FAMILY PROTEIN-RELATED"/>
    <property type="match status" value="1"/>
</dbReference>
<keyword evidence="10" id="KW-0067">ATP-binding</keyword>
<evidence type="ECO:0000313" key="15">
    <source>
        <dbReference type="EMBL" id="PRP89323.1"/>
    </source>
</evidence>
<dbReference type="FunFam" id="3.80.10.10:FF:000095">
    <property type="entry name" value="LRR receptor-like serine/threonine-protein kinase GSO1"/>
    <property type="match status" value="1"/>
</dbReference>
<evidence type="ECO:0000256" key="6">
    <source>
        <dbReference type="ARBA" id="ARBA00022989"/>
    </source>
</evidence>
<evidence type="ECO:0000313" key="16">
    <source>
        <dbReference type="Proteomes" id="UP000241769"/>
    </source>
</evidence>
<dbReference type="SUPFAM" id="SSF56112">
    <property type="entry name" value="Protein kinase-like (PK-like)"/>
    <property type="match status" value="1"/>
</dbReference>
<dbReference type="PROSITE" id="PS00109">
    <property type="entry name" value="PROTEIN_KINASE_TYR"/>
    <property type="match status" value="1"/>
</dbReference>
<dbReference type="SUPFAM" id="SSF52058">
    <property type="entry name" value="L domain-like"/>
    <property type="match status" value="2"/>
</dbReference>
<evidence type="ECO:0000256" key="10">
    <source>
        <dbReference type="PROSITE-ProRule" id="PRU10141"/>
    </source>
</evidence>
<keyword evidence="5" id="KW-0677">Repeat</keyword>
<protein>
    <recommendedName>
        <fullName evidence="14">Protein kinase domain-containing protein</fullName>
    </recommendedName>
</protein>
<organism evidence="15 16">
    <name type="scientific">Planoprotostelium fungivorum</name>
    <dbReference type="NCBI Taxonomy" id="1890364"/>
    <lineage>
        <taxon>Eukaryota</taxon>
        <taxon>Amoebozoa</taxon>
        <taxon>Evosea</taxon>
        <taxon>Variosea</taxon>
        <taxon>Cavosteliida</taxon>
        <taxon>Cavosteliaceae</taxon>
        <taxon>Planoprotostelium</taxon>
    </lineage>
</organism>
<dbReference type="InterPro" id="IPR003591">
    <property type="entry name" value="Leu-rich_rpt_typical-subtyp"/>
</dbReference>
<dbReference type="Proteomes" id="UP000241769">
    <property type="component" value="Unassembled WGS sequence"/>
</dbReference>
<proteinExistence type="predicted"/>
<dbReference type="CDD" id="cd13999">
    <property type="entry name" value="STKc_MAP3K-like"/>
    <property type="match status" value="1"/>
</dbReference>
<feature type="transmembrane region" description="Helical" evidence="12">
    <location>
        <begin position="909"/>
        <end position="933"/>
    </location>
</feature>
<evidence type="ECO:0000256" key="11">
    <source>
        <dbReference type="SAM" id="MobiDB-lite"/>
    </source>
</evidence>
<dbReference type="Gene3D" id="3.30.200.20">
    <property type="entry name" value="Phosphorylase Kinase, domain 1"/>
    <property type="match status" value="1"/>
</dbReference>
<feature type="chain" id="PRO_5015157744" description="Protein kinase domain-containing protein" evidence="13">
    <location>
        <begin position="34"/>
        <end position="1310"/>
    </location>
</feature>
<dbReference type="InterPro" id="IPR001245">
    <property type="entry name" value="Ser-Thr/Tyr_kinase_cat_dom"/>
</dbReference>
<feature type="region of interest" description="Disordered" evidence="11">
    <location>
        <begin position="1234"/>
        <end position="1274"/>
    </location>
</feature>
<evidence type="ECO:0000256" key="4">
    <source>
        <dbReference type="ARBA" id="ARBA00022729"/>
    </source>
</evidence>
<feature type="compositionally biased region" description="Low complexity" evidence="11">
    <location>
        <begin position="1235"/>
        <end position="1246"/>
    </location>
</feature>
<evidence type="ECO:0000256" key="1">
    <source>
        <dbReference type="ARBA" id="ARBA00004167"/>
    </source>
</evidence>
<dbReference type="PANTHER" id="PTHR27000:SF662">
    <property type="entry name" value="LEUCINE-RICH REPEAT (LRR) FAMILY PROTEIN"/>
    <property type="match status" value="1"/>
</dbReference>
<dbReference type="OrthoDB" id="30356at2759"/>
<evidence type="ECO:0000256" key="2">
    <source>
        <dbReference type="ARBA" id="ARBA00022614"/>
    </source>
</evidence>
<evidence type="ECO:0000256" key="3">
    <source>
        <dbReference type="ARBA" id="ARBA00022692"/>
    </source>
</evidence>
<accession>A0A2P6NZC9</accession>
<dbReference type="Pfam" id="PF00560">
    <property type="entry name" value="LRR_1"/>
    <property type="match status" value="3"/>
</dbReference>
<dbReference type="InterPro" id="IPR011009">
    <property type="entry name" value="Kinase-like_dom_sf"/>
</dbReference>
<evidence type="ECO:0000256" key="12">
    <source>
        <dbReference type="SAM" id="Phobius"/>
    </source>
</evidence>
<dbReference type="FunFam" id="3.80.10.10:FF:000041">
    <property type="entry name" value="LRR receptor-like serine/threonine-protein kinase ERECTA"/>
    <property type="match status" value="1"/>
</dbReference>
<dbReference type="PRINTS" id="PR00019">
    <property type="entry name" value="LEURICHRPT"/>
</dbReference>
<dbReference type="Pfam" id="PF07714">
    <property type="entry name" value="PK_Tyr_Ser-Thr"/>
    <property type="match status" value="1"/>
</dbReference>
<dbReference type="InterPro" id="IPR020635">
    <property type="entry name" value="Tyr_kinase_cat_dom"/>
</dbReference>
<sequence length="1310" mass="142890">MSAEWGQQYASIGDSEMLERLLLSLCIIFFVTAQRGEDAVTLSKLQGVYRSNGGQQWTSSLNWTLDTGADYCTFYGVTCDVNGNLQGLNLSSNNVQGEFRGNLSSLNYLTSLDLSSNSMDGVVPSSLCTLTNLVYLSLSNNLFEGDVPPCIAQMTSLQYLDLSFNVFTGSMDAAYAPNLMQLSLGRNIFSGSISSNISSLIHLTSLDVTNNELSGSIQDQFNQMKNLSLIRLSYNDLTGSIYWLCDLPQLQVIDLSSNLFSSNLPVCLSSLNLTSLSLASNNIYGPIPGDELWSSLSGLTTLNLANNALEGPLPSNICANMTGLQYLRLSNNKLNGTLPSSLNGLKNLIIFNADNNNFGGVCVTFATLPRLLEYTTSNNPLLTCVSGNLNNANTLRYLDISRNNASGSFAGVGSGTTLLNTMSSLVYMNVSYNKGITSRMPDLKQGTSILYLDFSYTGLNSVLPIPLVSQLRYLSIAGTKGNGFIHSYYRNLRLLDVFDVSGTAMTGSIPAYIAGMTKLTVFNANNCLFVGRIPDAFRHMGDLQQLSLGNNNQQSNDLSFLSNLNNLVSFSAPSAGINSTLPDVENLSQLEVLDLSNNSFTGQVPDSLSTLRALKQLNLSMNEISGYFLPLRSAPEILDLSHNSLNGSAAFLGELTATHILNIRSNSFEGEIPDISGQKSLYSLDVSHNRLSGNPPSLSGLQLLQSADFSHNNLSGSLPDVDNTPSLTYLDLSHNRLTEAGEFNLPSQLRFCDFSYSVFICPLPWNVIPACNATCITDGGNSSSSLQVTLRVDPSTFVPSTFLRNLAQKANVTVERLNITRIQYIGNKRATENALLDISVSPPPTGQFNAPSADRAVTKMVQVIQDGAVANAVSATPYIPITSSTTSNSAQPTIANKQSTNGRGLSSGAVVGIIVAVLCAAIALVAVAVFVGLRIRRQKERNRMNQFAMIDVENFPLGNVERSLIDYDDLRDMRHVGAGSFGIVFKAQWRAADVAVKQVRAEHVTEKQLRDFLREVSILQNLVSHPNVVGFRGITFPPQPLSLVIDYCKGGSLYTYLRRNNVTDEKRFKMIKDIAKGMLHLHMEKIVHRDLAVRNVLLTEHLVAQVSDFGLSRQSDDVDSANTTTTSTGPLKWMPPEAIQKKQYSTKSDVWSFGVVIWEIITASDPWPELSPVEAGLQILANDLKLKFPEGSDPFLVGLAEMCWQRQPEDRPNFKLITKMLNDTVGDSDPVYDFSNPNSNENSNQSLEVMEQRSSQYLDYSSKNSPVMKPDMSEGEDAHEMIVMDNAVQFSKISPPSATVEEKGEGKGEE</sequence>
<keyword evidence="7 12" id="KW-0472">Membrane</keyword>
<dbReference type="InterPro" id="IPR017441">
    <property type="entry name" value="Protein_kinase_ATP_BS"/>
</dbReference>